<dbReference type="EMBL" id="AP012057">
    <property type="protein sequence ID" value="BAN00440.1"/>
    <property type="molecule type" value="Genomic_DNA"/>
</dbReference>
<dbReference type="RefSeq" id="WP_015439688.1">
    <property type="nucleotide sequence ID" value="NC_020520.1"/>
</dbReference>
<gene>
    <name evidence="2" type="ORF">YM304_01260</name>
</gene>
<organism evidence="2 3">
    <name type="scientific">Ilumatobacter coccineus (strain NBRC 103263 / KCTC 29153 / YM16-304)</name>
    <dbReference type="NCBI Taxonomy" id="1313172"/>
    <lineage>
        <taxon>Bacteria</taxon>
        <taxon>Bacillati</taxon>
        <taxon>Actinomycetota</taxon>
        <taxon>Acidimicrobiia</taxon>
        <taxon>Acidimicrobiales</taxon>
        <taxon>Ilumatobacteraceae</taxon>
        <taxon>Ilumatobacter</taxon>
    </lineage>
</organism>
<dbReference type="GO" id="GO:0006307">
    <property type="term" value="P:DNA alkylation repair"/>
    <property type="evidence" value="ECO:0007669"/>
    <property type="project" value="InterPro"/>
</dbReference>
<name>A0A6C7E032_ILUCY</name>
<protein>
    <submittedName>
        <fullName evidence="2">Putative alkylated DNA repair protein</fullName>
    </submittedName>
</protein>
<dbReference type="AlphaFoldDB" id="A0A6C7E032"/>
<dbReference type="PANTHER" id="PTHR31212:SF4">
    <property type="entry name" value="ALPHA-KETOGLUTARATE-DEPENDENT DIOXYGENASE ALKB HOMOLOG 3"/>
    <property type="match status" value="1"/>
</dbReference>
<dbReference type="GO" id="GO:0051213">
    <property type="term" value="F:dioxygenase activity"/>
    <property type="evidence" value="ECO:0007669"/>
    <property type="project" value="InterPro"/>
</dbReference>
<dbReference type="Gene3D" id="2.60.120.590">
    <property type="entry name" value="Alpha-ketoglutarate-dependent dioxygenase AlkB-like"/>
    <property type="match status" value="1"/>
</dbReference>
<evidence type="ECO:0000313" key="2">
    <source>
        <dbReference type="EMBL" id="BAN00440.1"/>
    </source>
</evidence>
<evidence type="ECO:0000259" key="1">
    <source>
        <dbReference type="PROSITE" id="PS51471"/>
    </source>
</evidence>
<feature type="domain" description="Fe2OG dioxygenase" evidence="1">
    <location>
        <begin position="105"/>
        <end position="202"/>
    </location>
</feature>
<dbReference type="SUPFAM" id="SSF51197">
    <property type="entry name" value="Clavaminate synthase-like"/>
    <property type="match status" value="1"/>
</dbReference>
<dbReference type="Proteomes" id="UP000011863">
    <property type="component" value="Chromosome"/>
</dbReference>
<dbReference type="InterPro" id="IPR027450">
    <property type="entry name" value="AlkB-like"/>
</dbReference>
<reference evidence="2 3" key="1">
    <citation type="journal article" date="2013" name="Int. J. Syst. Evol. Microbiol.">
        <title>Ilumatobacter nonamiense sp. nov. and Ilumatobacter coccineum sp. nov., isolated from seashore sand.</title>
        <authorList>
            <person name="Matsumoto A."/>
            <person name="Kasai H."/>
            <person name="Matsuo Y."/>
            <person name="Shizuri Y."/>
            <person name="Ichikawa N."/>
            <person name="Fujita N."/>
            <person name="Omura S."/>
            <person name="Takahashi Y."/>
        </authorList>
    </citation>
    <scope>NUCLEOTIDE SEQUENCE [LARGE SCALE GENOMIC DNA]</scope>
    <source>
        <strain evidence="3">NBRC 103263 / KCTC 29153 / YM16-304</strain>
    </source>
</reference>
<sequence length="204" mass="23214">MFRQASLFGAAEPDFDPTFAEASRSALGGTSWIEYVPGWLTGSDSLFDDLMEQLDFGQRTGIPMYDRLVDEPRLTAWWHEEDGGPIAHPILDDMRVALEAEHQRHFDSIGFNLYRDQNDSVAWHADRHRHHVTDPVIAILSVGESRPFQMRRNEGGASLTWGLGQGDLFVMGGGCQHEWQHAVPKRRRHAGPRLSITFRHDARR</sequence>
<dbReference type="Pfam" id="PF13532">
    <property type="entry name" value="2OG-FeII_Oxy_2"/>
    <property type="match status" value="1"/>
</dbReference>
<dbReference type="KEGG" id="aym:YM304_01260"/>
<dbReference type="PANTHER" id="PTHR31212">
    <property type="entry name" value="ALPHA-KETOGLUTARATE-DEPENDENT DIOXYGENASE ALKB HOMOLOG 3"/>
    <property type="match status" value="1"/>
</dbReference>
<dbReference type="InterPro" id="IPR032854">
    <property type="entry name" value="ALKBH3"/>
</dbReference>
<dbReference type="InterPro" id="IPR005123">
    <property type="entry name" value="Oxoglu/Fe-dep_dioxygenase_dom"/>
</dbReference>
<dbReference type="InterPro" id="IPR037151">
    <property type="entry name" value="AlkB-like_sf"/>
</dbReference>
<accession>A0A6C7E032</accession>
<dbReference type="PROSITE" id="PS51471">
    <property type="entry name" value="FE2OG_OXY"/>
    <property type="match status" value="1"/>
</dbReference>
<evidence type="ECO:0000313" key="3">
    <source>
        <dbReference type="Proteomes" id="UP000011863"/>
    </source>
</evidence>
<keyword evidence="3" id="KW-1185">Reference proteome</keyword>
<proteinExistence type="predicted"/>